<reference evidence="2" key="1">
    <citation type="journal article" date="2013" name="Nat. Commun.">
        <title>Whole-genome sequencing of Oryza brachyantha reveals mechanisms underlying Oryza genome evolution.</title>
        <authorList>
            <person name="Chen J."/>
            <person name="Huang Q."/>
            <person name="Gao D."/>
            <person name="Wang J."/>
            <person name="Lang Y."/>
            <person name="Liu T."/>
            <person name="Li B."/>
            <person name="Bai Z."/>
            <person name="Luis Goicoechea J."/>
            <person name="Liang C."/>
            <person name="Chen C."/>
            <person name="Zhang W."/>
            <person name="Sun S."/>
            <person name="Liao Y."/>
            <person name="Zhang X."/>
            <person name="Yang L."/>
            <person name="Song C."/>
            <person name="Wang M."/>
            <person name="Shi J."/>
            <person name="Liu G."/>
            <person name="Liu J."/>
            <person name="Zhou H."/>
            <person name="Zhou W."/>
            <person name="Yu Q."/>
            <person name="An N."/>
            <person name="Chen Y."/>
            <person name="Cai Q."/>
            <person name="Wang B."/>
            <person name="Liu B."/>
            <person name="Min J."/>
            <person name="Huang Y."/>
            <person name="Wu H."/>
            <person name="Li Z."/>
            <person name="Zhang Y."/>
            <person name="Yin Y."/>
            <person name="Song W."/>
            <person name="Jiang J."/>
            <person name="Jackson S.A."/>
            <person name="Wing R.A."/>
            <person name="Wang J."/>
            <person name="Chen M."/>
        </authorList>
    </citation>
    <scope>NUCLEOTIDE SEQUENCE [LARGE SCALE GENOMIC DNA]</scope>
    <source>
        <strain evidence="2">cv. IRGC 101232</strain>
    </source>
</reference>
<dbReference type="HOGENOM" id="CLU_2458382_0_0_1"/>
<sequence>MLMLPPLAGCGGPMAACESCPSASLASSVGRGCCLSWPVRYGGSPQSGPSASPASSAAGSRATPEGVDAFLAGCGGSVASRSIKQIGSS</sequence>
<protein>
    <submittedName>
        <fullName evidence="2">Uncharacterized protein</fullName>
    </submittedName>
</protein>
<reference evidence="2" key="2">
    <citation type="submission" date="2013-04" db="UniProtKB">
        <authorList>
            <consortium name="EnsemblPlants"/>
        </authorList>
    </citation>
    <scope>IDENTIFICATION</scope>
</reference>
<dbReference type="EnsemblPlants" id="OB05G18950.1">
    <property type="protein sequence ID" value="OB05G18950.1"/>
    <property type="gene ID" value="OB05G18950"/>
</dbReference>
<evidence type="ECO:0000313" key="3">
    <source>
        <dbReference type="Proteomes" id="UP000006038"/>
    </source>
</evidence>
<feature type="region of interest" description="Disordered" evidence="1">
    <location>
        <begin position="43"/>
        <end position="62"/>
    </location>
</feature>
<feature type="compositionally biased region" description="Low complexity" evidence="1">
    <location>
        <begin position="43"/>
        <end position="60"/>
    </location>
</feature>
<dbReference type="AlphaFoldDB" id="J3M5M1"/>
<dbReference type="Proteomes" id="UP000006038">
    <property type="component" value="Chromosome 5"/>
</dbReference>
<dbReference type="Gramene" id="OB05G18950.1">
    <property type="protein sequence ID" value="OB05G18950.1"/>
    <property type="gene ID" value="OB05G18950"/>
</dbReference>
<keyword evidence="3" id="KW-1185">Reference proteome</keyword>
<evidence type="ECO:0000313" key="2">
    <source>
        <dbReference type="EnsemblPlants" id="OB05G18950.1"/>
    </source>
</evidence>
<proteinExistence type="predicted"/>
<name>J3M5M1_ORYBR</name>
<evidence type="ECO:0000256" key="1">
    <source>
        <dbReference type="SAM" id="MobiDB-lite"/>
    </source>
</evidence>
<organism evidence="2">
    <name type="scientific">Oryza brachyantha</name>
    <name type="common">malo sina</name>
    <dbReference type="NCBI Taxonomy" id="4533"/>
    <lineage>
        <taxon>Eukaryota</taxon>
        <taxon>Viridiplantae</taxon>
        <taxon>Streptophyta</taxon>
        <taxon>Embryophyta</taxon>
        <taxon>Tracheophyta</taxon>
        <taxon>Spermatophyta</taxon>
        <taxon>Magnoliopsida</taxon>
        <taxon>Liliopsida</taxon>
        <taxon>Poales</taxon>
        <taxon>Poaceae</taxon>
        <taxon>BOP clade</taxon>
        <taxon>Oryzoideae</taxon>
        <taxon>Oryzeae</taxon>
        <taxon>Oryzinae</taxon>
        <taxon>Oryza</taxon>
    </lineage>
</organism>
<accession>J3M5M1</accession>